<organism evidence="1 2">
    <name type="scientific">Marinobacter adhaerens</name>
    <dbReference type="NCBI Taxonomy" id="1033846"/>
    <lineage>
        <taxon>Bacteria</taxon>
        <taxon>Pseudomonadati</taxon>
        <taxon>Pseudomonadota</taxon>
        <taxon>Gammaproteobacteria</taxon>
        <taxon>Pseudomonadales</taxon>
        <taxon>Marinobacteraceae</taxon>
        <taxon>Marinobacter</taxon>
    </lineage>
</organism>
<accession>A0A851HWP1</accession>
<evidence type="ECO:0000313" key="1">
    <source>
        <dbReference type="EMBL" id="NWN90411.1"/>
    </source>
</evidence>
<keyword evidence="2" id="KW-1185">Reference proteome</keyword>
<sequence length="278" mass="31548">MGGKPFTAYHQSLIEQAENQELNPETWFMPQLFCQLSPLPAANTDKNLFQRTNGNVKVSVLSSERVPAGGLVRLLLAWLTTQAKRQRSPELAIDTSQSQFLKSLGLSNSGRYAALLLEQVNRLARSTFQIERVVGNGVEIENVLVSRKALISMRPGKNSSWSSTIRLDEEFYQSILSNAVPVSAHAIKALTKNPLAIDFYCWWNWRVHSMSRRKQIEIPLDALKLQFSSETKERRDFRRKLENAAILASIFHHEIFNSTLFQSDKLTITKTNPHIAPK</sequence>
<evidence type="ECO:0000313" key="2">
    <source>
        <dbReference type="Proteomes" id="UP000536442"/>
    </source>
</evidence>
<comment type="caution">
    <text evidence="1">The sequence shown here is derived from an EMBL/GenBank/DDBJ whole genome shotgun (WGS) entry which is preliminary data.</text>
</comment>
<dbReference type="Pfam" id="PF04796">
    <property type="entry name" value="RepA_C"/>
    <property type="match status" value="1"/>
</dbReference>
<dbReference type="InterPro" id="IPR006881">
    <property type="entry name" value="RepA_C"/>
</dbReference>
<gene>
    <name evidence="1" type="ORF">HLV39_02715</name>
</gene>
<reference evidence="1 2" key="1">
    <citation type="submission" date="2020-03" db="EMBL/GenBank/DDBJ databases">
        <title>Metagenomic, metatranscriptomic, and metabolomic analyses revealed the key microbes and metabolic features during the fermentation of ganjang, Korean traditional soy sauce.</title>
        <authorList>
            <person name="Chun B.H."/>
            <person name="Jeon C.O."/>
        </authorList>
    </citation>
    <scope>NUCLEOTIDE SEQUENCE [LARGE SCALE GENOMIC DNA]</scope>
    <source>
        <strain evidence="1 2">KG14</strain>
    </source>
</reference>
<name>A0A851HWP1_9GAMM</name>
<proteinExistence type="predicted"/>
<dbReference type="EMBL" id="JABEVQ010000001">
    <property type="protein sequence ID" value="NWN90411.1"/>
    <property type="molecule type" value="Genomic_DNA"/>
</dbReference>
<dbReference type="Proteomes" id="UP000536442">
    <property type="component" value="Unassembled WGS sequence"/>
</dbReference>
<evidence type="ECO:0008006" key="3">
    <source>
        <dbReference type="Google" id="ProtNLM"/>
    </source>
</evidence>
<protein>
    <recommendedName>
        <fullName evidence="3">Plasmid encoded RepA protein</fullName>
    </recommendedName>
</protein>
<dbReference type="AlphaFoldDB" id="A0A851HWP1"/>